<dbReference type="Pfam" id="PF00203">
    <property type="entry name" value="Ribosomal_S19"/>
    <property type="match status" value="1"/>
</dbReference>
<dbReference type="Gene3D" id="3.30.860.10">
    <property type="entry name" value="30s Ribosomal Protein S19, Chain A"/>
    <property type="match status" value="1"/>
</dbReference>
<comment type="caution">
    <text evidence="7">The sequence shown here is derived from an EMBL/GenBank/DDBJ whole genome shotgun (WGS) entry which is preliminary data.</text>
</comment>
<organism evidence="7 8">
    <name type="scientific">Neotoma lepida</name>
    <name type="common">Desert woodrat</name>
    <dbReference type="NCBI Taxonomy" id="56216"/>
    <lineage>
        <taxon>Eukaryota</taxon>
        <taxon>Metazoa</taxon>
        <taxon>Chordata</taxon>
        <taxon>Craniata</taxon>
        <taxon>Vertebrata</taxon>
        <taxon>Euteleostomi</taxon>
        <taxon>Mammalia</taxon>
        <taxon>Eutheria</taxon>
        <taxon>Euarchontoglires</taxon>
        <taxon>Glires</taxon>
        <taxon>Rodentia</taxon>
        <taxon>Myomorpha</taxon>
        <taxon>Muroidea</taxon>
        <taxon>Cricetidae</taxon>
        <taxon>Neotominae</taxon>
        <taxon>Neotoma</taxon>
    </lineage>
</organism>
<dbReference type="SUPFAM" id="SSF54570">
    <property type="entry name" value="Ribosomal protein S19"/>
    <property type="match status" value="1"/>
</dbReference>
<evidence type="ECO:0000256" key="1">
    <source>
        <dbReference type="ARBA" id="ARBA00007345"/>
    </source>
</evidence>
<dbReference type="PRINTS" id="PR00975">
    <property type="entry name" value="RIBOSOMALS19"/>
</dbReference>
<dbReference type="GO" id="GO:0003735">
    <property type="term" value="F:structural constituent of ribosome"/>
    <property type="evidence" value="ECO:0007669"/>
    <property type="project" value="InterPro"/>
</dbReference>
<dbReference type="PANTHER" id="PTHR11880">
    <property type="entry name" value="RIBOSOMAL PROTEIN S19P FAMILY MEMBER"/>
    <property type="match status" value="1"/>
</dbReference>
<evidence type="ECO:0000256" key="2">
    <source>
        <dbReference type="ARBA" id="ARBA00022980"/>
    </source>
</evidence>
<dbReference type="InterPro" id="IPR023575">
    <property type="entry name" value="Ribosomal_uS19_SF"/>
</dbReference>
<gene>
    <name evidence="7" type="ORF">A6R68_09461</name>
</gene>
<evidence type="ECO:0000256" key="5">
    <source>
        <dbReference type="RuleBase" id="RU003485"/>
    </source>
</evidence>
<feature type="region of interest" description="Disordered" evidence="6">
    <location>
        <begin position="42"/>
        <end position="70"/>
    </location>
</feature>
<name>A0A1A6G0P6_NEOLE</name>
<dbReference type="GO" id="GO:0000028">
    <property type="term" value="P:ribosomal small subunit assembly"/>
    <property type="evidence" value="ECO:0007669"/>
    <property type="project" value="TreeGrafter"/>
</dbReference>
<sequence>MLAFAPPTLRGLCRPVSPPTSLRPSSASASCALRVPRCPRSCGTHRPANGERSDAEIGKPPPKAKKEVPFMKKPSVMKTQLRDMIILPEMVGGIVGRYNSMTFKEVEIKPEIIGYYLGEFSIINKSMIYGWLGIGATYFDHFT</sequence>
<dbReference type="AlphaFoldDB" id="A0A1A6G0P6"/>
<dbReference type="HAMAP" id="MF_00531">
    <property type="entry name" value="Ribosomal_uS19"/>
    <property type="match status" value="1"/>
</dbReference>
<dbReference type="Proteomes" id="UP000092124">
    <property type="component" value="Unassembled WGS sequence"/>
</dbReference>
<keyword evidence="8" id="KW-1185">Reference proteome</keyword>
<dbReference type="STRING" id="56216.A0A1A6G0P6"/>
<proteinExistence type="inferred from homology"/>
<reference evidence="7 8" key="1">
    <citation type="submission" date="2016-06" db="EMBL/GenBank/DDBJ databases">
        <title>The Draft Genome Sequence and Annotation of the Desert Woodrat Neotoma lepida.</title>
        <authorList>
            <person name="Campbell M."/>
            <person name="Oakeson K.F."/>
            <person name="Yandell M."/>
            <person name="Halpert J.R."/>
            <person name="Dearing D."/>
        </authorList>
    </citation>
    <scope>NUCLEOTIDE SEQUENCE [LARGE SCALE GENOMIC DNA]</scope>
    <source>
        <strain evidence="7">417</strain>
        <tissue evidence="7">Liver</tissue>
    </source>
</reference>
<dbReference type="PANTHER" id="PTHR11880:SF2">
    <property type="entry name" value="SMALL RIBOSOMAL SUBUNIT PROTEIN US19"/>
    <property type="match status" value="1"/>
</dbReference>
<evidence type="ECO:0000313" key="7">
    <source>
        <dbReference type="EMBL" id="OBS59414.1"/>
    </source>
</evidence>
<keyword evidence="3 5" id="KW-0687">Ribonucleoprotein</keyword>
<protein>
    <recommendedName>
        <fullName evidence="4">40S ribosomal protein S15</fullName>
    </recommendedName>
</protein>
<dbReference type="OrthoDB" id="10258210at2759"/>
<comment type="similarity">
    <text evidence="1 5">Belongs to the universal ribosomal protein uS19 family.</text>
</comment>
<keyword evidence="2 5" id="KW-0689">Ribosomal protein</keyword>
<dbReference type="InterPro" id="IPR002222">
    <property type="entry name" value="Ribosomal_uS19"/>
</dbReference>
<dbReference type="GO" id="GO:0022627">
    <property type="term" value="C:cytosolic small ribosomal subunit"/>
    <property type="evidence" value="ECO:0007669"/>
    <property type="project" value="TreeGrafter"/>
</dbReference>
<evidence type="ECO:0000256" key="4">
    <source>
        <dbReference type="ARBA" id="ARBA00035469"/>
    </source>
</evidence>
<evidence type="ECO:0000256" key="6">
    <source>
        <dbReference type="SAM" id="MobiDB-lite"/>
    </source>
</evidence>
<evidence type="ECO:0000256" key="3">
    <source>
        <dbReference type="ARBA" id="ARBA00023274"/>
    </source>
</evidence>
<evidence type="ECO:0000313" key="8">
    <source>
        <dbReference type="Proteomes" id="UP000092124"/>
    </source>
</evidence>
<dbReference type="EMBL" id="LZPO01108112">
    <property type="protein sequence ID" value="OBS59414.1"/>
    <property type="molecule type" value="Genomic_DNA"/>
</dbReference>
<dbReference type="GO" id="GO:0006412">
    <property type="term" value="P:translation"/>
    <property type="evidence" value="ECO:0007669"/>
    <property type="project" value="InterPro"/>
</dbReference>
<accession>A0A1A6G0P6</accession>
<feature type="compositionally biased region" description="Basic and acidic residues" evidence="6">
    <location>
        <begin position="48"/>
        <end position="57"/>
    </location>
</feature>